<evidence type="ECO:0000313" key="8">
    <source>
        <dbReference type="Proteomes" id="UP000054279"/>
    </source>
</evidence>
<comment type="subcellular location">
    <subcellularLocation>
        <location evidence="1">Membrane</location>
        <topology evidence="1">Multi-pass membrane protein</topology>
    </subcellularLocation>
</comment>
<evidence type="ECO:0000256" key="6">
    <source>
        <dbReference type="SAM" id="Phobius"/>
    </source>
</evidence>
<keyword evidence="3 6" id="KW-0812">Transmembrane</keyword>
<dbReference type="EMBL" id="KN837881">
    <property type="protein sequence ID" value="KIJ22914.1"/>
    <property type="molecule type" value="Genomic_DNA"/>
</dbReference>
<evidence type="ECO:0000256" key="5">
    <source>
        <dbReference type="ARBA" id="ARBA00023136"/>
    </source>
</evidence>
<organism evidence="7 8">
    <name type="scientific">Sphaerobolus stellatus (strain SS14)</name>
    <dbReference type="NCBI Taxonomy" id="990650"/>
    <lineage>
        <taxon>Eukaryota</taxon>
        <taxon>Fungi</taxon>
        <taxon>Dikarya</taxon>
        <taxon>Basidiomycota</taxon>
        <taxon>Agaricomycotina</taxon>
        <taxon>Agaricomycetes</taxon>
        <taxon>Phallomycetidae</taxon>
        <taxon>Geastrales</taxon>
        <taxon>Sphaerobolaceae</taxon>
        <taxon>Sphaerobolus</taxon>
    </lineage>
</organism>
<dbReference type="Proteomes" id="UP000054279">
    <property type="component" value="Unassembled WGS sequence"/>
</dbReference>
<dbReference type="HOGENOM" id="CLU_2639702_0_0_1"/>
<accession>A0A0C9TM76</accession>
<gene>
    <name evidence="7" type="ORF">M422DRAFT_786318</name>
</gene>
<name>A0A0C9TM76_SPHS4</name>
<evidence type="ECO:0000256" key="4">
    <source>
        <dbReference type="ARBA" id="ARBA00022989"/>
    </source>
</evidence>
<dbReference type="PANTHER" id="PTHR45649">
    <property type="entry name" value="AMINO-ACID PERMEASE BAT1"/>
    <property type="match status" value="1"/>
</dbReference>
<dbReference type="OrthoDB" id="3257095at2759"/>
<evidence type="ECO:0000256" key="3">
    <source>
        <dbReference type="ARBA" id="ARBA00022692"/>
    </source>
</evidence>
<protein>
    <submittedName>
        <fullName evidence="7">Uncharacterized protein</fullName>
    </submittedName>
</protein>
<keyword evidence="8" id="KW-1185">Reference proteome</keyword>
<sequence length="77" mass="8724">MFISIVFILPQINPVDSQTLNYSIVAVGIVMTYSFTFWFLSARKWFTGPIQQIKAEELGIDVLDVEALDKAQKEGKL</sequence>
<keyword evidence="4 6" id="KW-1133">Transmembrane helix</keyword>
<dbReference type="GO" id="GO:0016020">
    <property type="term" value="C:membrane"/>
    <property type="evidence" value="ECO:0007669"/>
    <property type="project" value="UniProtKB-SubCell"/>
</dbReference>
<feature type="transmembrane region" description="Helical" evidence="6">
    <location>
        <begin position="20"/>
        <end position="40"/>
    </location>
</feature>
<keyword evidence="2" id="KW-0813">Transport</keyword>
<evidence type="ECO:0000256" key="2">
    <source>
        <dbReference type="ARBA" id="ARBA00022448"/>
    </source>
</evidence>
<dbReference type="PANTHER" id="PTHR45649:SF26">
    <property type="entry name" value="OS04G0435100 PROTEIN"/>
    <property type="match status" value="1"/>
</dbReference>
<dbReference type="GO" id="GO:0022857">
    <property type="term" value="F:transmembrane transporter activity"/>
    <property type="evidence" value="ECO:0007669"/>
    <property type="project" value="UniProtKB-ARBA"/>
</dbReference>
<evidence type="ECO:0000313" key="7">
    <source>
        <dbReference type="EMBL" id="KIJ22914.1"/>
    </source>
</evidence>
<dbReference type="AlphaFoldDB" id="A0A0C9TM76"/>
<proteinExistence type="predicted"/>
<keyword evidence="5 6" id="KW-0472">Membrane</keyword>
<reference evidence="7 8" key="1">
    <citation type="submission" date="2014-06" db="EMBL/GenBank/DDBJ databases">
        <title>Evolutionary Origins and Diversification of the Mycorrhizal Mutualists.</title>
        <authorList>
            <consortium name="DOE Joint Genome Institute"/>
            <consortium name="Mycorrhizal Genomics Consortium"/>
            <person name="Kohler A."/>
            <person name="Kuo A."/>
            <person name="Nagy L.G."/>
            <person name="Floudas D."/>
            <person name="Copeland A."/>
            <person name="Barry K.W."/>
            <person name="Cichocki N."/>
            <person name="Veneault-Fourrey C."/>
            <person name="LaButti K."/>
            <person name="Lindquist E.A."/>
            <person name="Lipzen A."/>
            <person name="Lundell T."/>
            <person name="Morin E."/>
            <person name="Murat C."/>
            <person name="Riley R."/>
            <person name="Ohm R."/>
            <person name="Sun H."/>
            <person name="Tunlid A."/>
            <person name="Henrissat B."/>
            <person name="Grigoriev I.V."/>
            <person name="Hibbett D.S."/>
            <person name="Martin F."/>
        </authorList>
    </citation>
    <scope>NUCLEOTIDE SEQUENCE [LARGE SCALE GENOMIC DNA]</scope>
    <source>
        <strain evidence="7 8">SS14</strain>
    </source>
</reference>
<evidence type="ECO:0000256" key="1">
    <source>
        <dbReference type="ARBA" id="ARBA00004141"/>
    </source>
</evidence>